<dbReference type="Pfam" id="PF13645">
    <property type="entry name" value="YkuD_2"/>
    <property type="match status" value="1"/>
</dbReference>
<dbReference type="Proteomes" id="UP001210231">
    <property type="component" value="Unassembled WGS sequence"/>
</dbReference>
<name>A0ABT4UMC3_9BACT</name>
<dbReference type="PANTHER" id="PTHR38477:SF1">
    <property type="entry name" value="MUREIN L,D-TRANSPEPTIDASE CATALYTIC DOMAIN FAMILY PROTEIN"/>
    <property type="match status" value="1"/>
</dbReference>
<dbReference type="PANTHER" id="PTHR38477">
    <property type="entry name" value="HYPOTHETICAL EXPORTED PROTEIN"/>
    <property type="match status" value="1"/>
</dbReference>
<dbReference type="InterPro" id="IPR032676">
    <property type="entry name" value="YkuD_2"/>
</dbReference>
<protein>
    <submittedName>
        <fullName evidence="1">Murein L,D-transpeptidase catalytic domain family protein</fullName>
    </submittedName>
</protein>
<organism evidence="1 2">
    <name type="scientific">Polluticaenibacter yanchengensis</name>
    <dbReference type="NCBI Taxonomy" id="3014562"/>
    <lineage>
        <taxon>Bacteria</taxon>
        <taxon>Pseudomonadati</taxon>
        <taxon>Bacteroidota</taxon>
        <taxon>Chitinophagia</taxon>
        <taxon>Chitinophagales</taxon>
        <taxon>Chitinophagaceae</taxon>
        <taxon>Polluticaenibacter</taxon>
    </lineage>
</organism>
<evidence type="ECO:0000313" key="1">
    <source>
        <dbReference type="EMBL" id="MDA3615993.1"/>
    </source>
</evidence>
<evidence type="ECO:0000313" key="2">
    <source>
        <dbReference type="Proteomes" id="UP001210231"/>
    </source>
</evidence>
<gene>
    <name evidence="1" type="ORF">O3P16_14355</name>
</gene>
<dbReference type="EMBL" id="JAQGEF010000020">
    <property type="protein sequence ID" value="MDA3615993.1"/>
    <property type="molecule type" value="Genomic_DNA"/>
</dbReference>
<accession>A0ABT4UMC3</accession>
<reference evidence="1 2" key="1">
    <citation type="submission" date="2022-12" db="EMBL/GenBank/DDBJ databases">
        <title>Chitinophagaceae gen. sp. nov., a new member of the family Chitinophagaceae, isolated from soil in a chemical factory.</title>
        <authorList>
            <person name="Ke Z."/>
        </authorList>
    </citation>
    <scope>NUCLEOTIDE SEQUENCE [LARGE SCALE GENOMIC DNA]</scope>
    <source>
        <strain evidence="1 2">LY-5</strain>
    </source>
</reference>
<sequence length="216" mass="24675">MKFLLAIAFIFLACSDNHLTFWRENNIEVEEEEQLNAVKKDKTAKYDSLSKVALAYCKANNLHAEKYLLFDLGTHSGLKRLFIYNLKQNKIDTAFLVSHGSGKNPWGNDLSKENPEVSNVPDSHCSSVGKYIIGNRDVSQWGIKIKYWLHGKERTNNNAAKRVVVLHSWEDVTDEEVFPRGTVESWGCPAVSLSTMAYLDAFLKPYQNKMLMWVVK</sequence>
<keyword evidence="2" id="KW-1185">Reference proteome</keyword>
<proteinExistence type="predicted"/>
<dbReference type="RefSeq" id="WP_407032322.1">
    <property type="nucleotide sequence ID" value="NZ_JAQGEF010000020.1"/>
</dbReference>
<comment type="caution">
    <text evidence="1">The sequence shown here is derived from an EMBL/GenBank/DDBJ whole genome shotgun (WGS) entry which is preliminary data.</text>
</comment>